<feature type="domain" description="Mediator complex subunit Med13 C-terminal" evidence="11">
    <location>
        <begin position="1840"/>
        <end position="2257"/>
    </location>
</feature>
<evidence type="ECO:0000256" key="6">
    <source>
        <dbReference type="ARBA" id="ARBA00023159"/>
    </source>
</evidence>
<dbReference type="PANTHER" id="PTHR48249:SF3">
    <property type="entry name" value="MEDIATOR OF RNA POLYMERASE II TRANSCRIPTION SUBUNIT 13"/>
    <property type="match status" value="1"/>
</dbReference>
<sequence>MTHQSQTNGASLEDCHTNFFALTDLCGIKWRKLVQVERPNASSDPLDDPVLRSYSKCLAVDILCVWRRIAAPKPDPDPAGLFDLSLQQPTSVTHPPLSLTAAKELWIFWYGEEPDLTDLVAPELLKSSDGCMGSWESGLSYECRSLLFKALHNLIERCLLSRDVIRLGRWFVQPATSNQRNLGRSFMHLSYSFAFFVHGDSTVCASMDIREHPPVRPISLEHLTEAQTAAQQNSDVKPRQVILAPYGLTATLTGQTFRNIDPQTEKVLNDWSAFYPLHNKDTNYNMPPIVEVMSGGIKMRYPTKYVLVTDLEGFKSNKINSCNNLTSSSNSKNNCKENTLNHQQQNISSNCTDNSMNSSNKHKLNLSNPATRSSPLSSNNNSKMDCKINTIKSQASNLIINNATNDLGNPLSMHIPLKNVTVLPERVWQDCVSSEATVKLQQLHQHQDNNENVSGAANKQFIWEITNPLQKMTCHCSKCCSKKMNGTKSRHSYSNGCNRQSTSSQFGTTPTINSLMSQRSTGGNLSDSSIPNDGPPSYSRTPHSVADSIPIPSVGSPASAAPSPMLDSAHSQASVPPADQLLPGMSPHPQNIHTPMSVQPTTPSIQEQLDKNTPAATPTDQHTPKCVPPESPYNQTNLSSIEPPQQLLSTNSNLTPNPATGPSSCGNNNNCNISTIGTGEAVTSKPLENIKMEVGSGPYSTRHDSSKPIASTIFSLLKRPVLTSRDYESLGEDYAKNSRQLLYDYSSWEAWSNHPVKRFKPNDDKFSKRSHQNIDLYVDEIRNVETLPEQVLALPINIMSDTTNIKTELKTSSDSDNNSGASLNTESNDEDMKPGPGNLFTIEGLQPSYKDLDQIFDNSDDASNEDVLQMHTPPASNKSPGTFDDSKRTICGSHNTGILGSAELSKMFPTPPSLEHHPNCSPYGSGNQDLLMTDYNEGPKIKQENYPNLGSPQPENIDDWSFVHQPPIICKFVGSSKYAPLPNLPSQTMMPSSFIYKPSWQQPQQIKARENKNQHSSQIANNNAIEGSSSNSLPTSTNNLLSNQNPKSVPPPRQNTPNPLSQPMSQGPLSRPPSLPNTMGSSSFNPTIMGVMRPRMSPISPAMMHNSGFNSTGANTPASVHSPLPINSFNRNASIPPPPPYDQAIASPATSTSSSYLNNNRFSNEPGTPSVQRSPEANALLVNILLYDTALNIFRDHNFNSCTLCVCNADGKKSVGNIRGSDSGVYLPLPNTSFSGNAPSSNNGFSSMIDSPAVGSSHLNGYVDDDPIDCKCGFSAVVNRRLAHRSGLFYEDEMDITGLAEDPSGYKKGSLLSLLLGKLRNDDSRSTLSDLETIPLLIMDLLREQCCIIENCASSIMRAIRNVKAIETAVAKANAVYNVLEFTDAQEIVSLALEQSRCSFEQSQQQSVLCKMELEPFGSVSRRLKMNQVIVHKWPFYRAGGPHTNLDIVRIMKSMQPLLQDAFHKKCTTRLWDAPYTVQGPLTWRQFHRLAGRGTGQCEPQPIPSVVVGHEKDWLSVAPYAIQHWDKLLLEPYSYPRDIAYVVLCPDNDFIVNRIKMYFKELSTTYEMCRLGKHTPIKGWDGILRVGAKTNTKPPDHLDEWFGLLGNSKIAEALKLYAQACQHHLTPYLCKVPGDRTLLDPPCKDNLHQKERPMPSPMPPPSTPESSIGQSSCDKAPNTPKSENENDQRGDLNSSNQSHHTAEPLSHHQDNTTGNPPHIVIYLVEPFTCGSDSSELQRLACLSLLRCYSNILSSVPDSIKANISVQIISQESIIELGRSRNKIRFSDHMRYLALSIFSQSRRMMMHTNNIKSLTGFGTAAGVEEFLKHKDDKQKIPYKLYSPPYILSSQHEKLQKTESFGQASIEQQSSVLYCNYCLSEDQSWLLAVATDDRGELLETATINIDVPNRTRRKKASARRTGLQKLMDFILGVISQSVQPWHLVIGRIGRIGHGELKGWSWLLSKQNLVKESKQLKDLCKQCSLTYPNAVPSILSACLITLEPDSALRIMPDQFTPDERFSQISMQSPLSTPQDVTCSHILVFPISAVAQSYTNAFKETQEPGVLDDDDLFAGIDDGGDEDMEGINIGLDIFDGWGDTDPQMPQASPSHDRTMDQGMEDNTHRMSVGMDGSSCGQTRNGIELENVGQVLQQPLALGYLVSTAPTGRMPSWFWSSCPHLENVCPVFLRTALHLHCSNIQLNNEEDSINPQPSATGHPLDSPLTADVLRYILEGYNVLSWLALDSNTHDRLSCLPIHVQVLMQLYHMIAALA</sequence>
<keyword evidence="5 9" id="KW-0805">Transcription regulation</keyword>
<dbReference type="EMBL" id="UFQT01000063">
    <property type="protein sequence ID" value="SSX19249.1"/>
    <property type="molecule type" value="Genomic_DNA"/>
</dbReference>
<keyword evidence="4 9" id="KW-0678">Repressor</keyword>
<evidence type="ECO:0000259" key="11">
    <source>
        <dbReference type="Pfam" id="PF06333"/>
    </source>
</evidence>
<evidence type="ECO:0000256" key="5">
    <source>
        <dbReference type="ARBA" id="ARBA00023015"/>
    </source>
</evidence>
<gene>
    <name evidence="13" type="primary">CSON013014</name>
</gene>
<dbReference type="InterPro" id="IPR041285">
    <property type="entry name" value="MID_MedPIWI"/>
</dbReference>
<dbReference type="VEuPathDB" id="VectorBase:CSON013014"/>
<feature type="compositionally biased region" description="Polar residues" evidence="10">
    <location>
        <begin position="1055"/>
        <end position="1068"/>
    </location>
</feature>
<dbReference type="GO" id="GO:0016592">
    <property type="term" value="C:mediator complex"/>
    <property type="evidence" value="ECO:0007669"/>
    <property type="project" value="InterPro"/>
</dbReference>
<feature type="compositionally biased region" description="Polar residues" evidence="10">
    <location>
        <begin position="814"/>
        <end position="826"/>
    </location>
</feature>
<dbReference type="GO" id="GO:0003713">
    <property type="term" value="F:transcription coactivator activity"/>
    <property type="evidence" value="ECO:0007669"/>
    <property type="project" value="TreeGrafter"/>
</dbReference>
<evidence type="ECO:0000313" key="13">
    <source>
        <dbReference type="EMBL" id="SSX19249.1"/>
    </source>
</evidence>
<organism evidence="13">
    <name type="scientific">Culicoides sonorensis</name>
    <name type="common">Biting midge</name>
    <dbReference type="NCBI Taxonomy" id="179676"/>
    <lineage>
        <taxon>Eukaryota</taxon>
        <taxon>Metazoa</taxon>
        <taxon>Ecdysozoa</taxon>
        <taxon>Arthropoda</taxon>
        <taxon>Hexapoda</taxon>
        <taxon>Insecta</taxon>
        <taxon>Pterygota</taxon>
        <taxon>Neoptera</taxon>
        <taxon>Endopterygota</taxon>
        <taxon>Diptera</taxon>
        <taxon>Nematocera</taxon>
        <taxon>Chironomoidea</taxon>
        <taxon>Ceratopogonidae</taxon>
        <taxon>Ceratopogoninae</taxon>
        <taxon>Culicoides</taxon>
        <taxon>Monoculicoides</taxon>
    </lineage>
</organism>
<reference evidence="13" key="1">
    <citation type="submission" date="2018-07" db="EMBL/GenBank/DDBJ databases">
        <authorList>
            <person name="Quirk P.G."/>
            <person name="Krulwich T.A."/>
        </authorList>
    </citation>
    <scope>NUCLEOTIDE SEQUENCE</scope>
</reference>
<dbReference type="Pfam" id="PF18296">
    <property type="entry name" value="MID_MedPIWI"/>
    <property type="match status" value="1"/>
</dbReference>
<dbReference type="InterPro" id="IPR009401">
    <property type="entry name" value="Med13_C"/>
</dbReference>
<feature type="compositionally biased region" description="Low complexity" evidence="10">
    <location>
        <begin position="1028"/>
        <end position="1046"/>
    </location>
</feature>
<proteinExistence type="inferred from homology"/>
<feature type="compositionally biased region" description="Polar residues" evidence="10">
    <location>
        <begin position="1156"/>
        <end position="1173"/>
    </location>
</feature>
<feature type="region of interest" description="Disordered" evidence="10">
    <location>
        <begin position="808"/>
        <end position="835"/>
    </location>
</feature>
<evidence type="ECO:0000256" key="9">
    <source>
        <dbReference type="RuleBase" id="RU364134"/>
    </source>
</evidence>
<comment type="subcellular location">
    <subcellularLocation>
        <location evidence="1 9">Nucleus</location>
    </subcellularLocation>
</comment>
<feature type="region of interest" description="Disordered" evidence="10">
    <location>
        <begin position="1148"/>
        <end position="1173"/>
    </location>
</feature>
<feature type="region of interest" description="Disordered" evidence="10">
    <location>
        <begin position="485"/>
        <end position="666"/>
    </location>
</feature>
<keyword evidence="6 9" id="KW-0010">Activator</keyword>
<evidence type="ECO:0000259" key="12">
    <source>
        <dbReference type="Pfam" id="PF18296"/>
    </source>
</evidence>
<feature type="region of interest" description="Disordered" evidence="10">
    <location>
        <begin position="854"/>
        <end position="884"/>
    </location>
</feature>
<feature type="region of interest" description="Disordered" evidence="10">
    <location>
        <begin position="1641"/>
        <end position="1713"/>
    </location>
</feature>
<feature type="compositionally biased region" description="Polar residues" evidence="10">
    <location>
        <begin position="369"/>
        <end position="382"/>
    </location>
</feature>
<keyword evidence="7 9" id="KW-0804">Transcription</keyword>
<accession>A0A336LRR9</accession>
<protein>
    <recommendedName>
        <fullName evidence="3 9">Mediator of RNA polymerase II transcription subunit 13</fullName>
    </recommendedName>
</protein>
<feature type="domain" description="MID" evidence="12">
    <location>
        <begin position="1537"/>
        <end position="1802"/>
    </location>
</feature>
<evidence type="ECO:0000256" key="7">
    <source>
        <dbReference type="ARBA" id="ARBA00023163"/>
    </source>
</evidence>
<comment type="subunit">
    <text evidence="9">Component of the Mediator complex.</text>
</comment>
<feature type="compositionally biased region" description="Polar residues" evidence="10">
    <location>
        <begin position="588"/>
        <end position="607"/>
    </location>
</feature>
<dbReference type="GO" id="GO:0045944">
    <property type="term" value="P:positive regulation of transcription by RNA polymerase II"/>
    <property type="evidence" value="ECO:0007669"/>
    <property type="project" value="TreeGrafter"/>
</dbReference>
<evidence type="ECO:0000256" key="4">
    <source>
        <dbReference type="ARBA" id="ARBA00022491"/>
    </source>
</evidence>
<feature type="compositionally biased region" description="Low complexity" evidence="10">
    <location>
        <begin position="548"/>
        <end position="564"/>
    </location>
</feature>
<feature type="compositionally biased region" description="Basic and acidic residues" evidence="10">
    <location>
        <begin position="1700"/>
        <end position="1710"/>
    </location>
</feature>
<feature type="compositionally biased region" description="Basic and acidic residues" evidence="10">
    <location>
        <begin position="1641"/>
        <end position="1653"/>
    </location>
</feature>
<comment type="similarity">
    <text evidence="2 9">Belongs to the Mediator complex subunit 13 family.</text>
</comment>
<dbReference type="Pfam" id="PF06333">
    <property type="entry name" value="Med13_C"/>
    <property type="match status" value="1"/>
</dbReference>
<evidence type="ECO:0000256" key="2">
    <source>
        <dbReference type="ARBA" id="ARBA00009354"/>
    </source>
</evidence>
<feature type="compositionally biased region" description="Polar residues" evidence="10">
    <location>
        <begin position="632"/>
        <end position="662"/>
    </location>
</feature>
<dbReference type="InterPro" id="IPR051139">
    <property type="entry name" value="Mediator_complx_sub13"/>
</dbReference>
<comment type="function">
    <text evidence="9">Component of the Mediator complex, a coactivator involved in regulated transcription of nearly all RNA polymerase II-dependent genes. Mediator functions as a bridge to convey information from gene-specific regulatory proteins to the basal RNA polymerase II transcription machinery. Mediator is recruited to promoters by direct interactions with regulatory proteins and serves as a scaffold for the assembly of a functional preinitiation complex with RNA polymerase II and the general transcription factors.</text>
</comment>
<feature type="region of interest" description="Disordered" evidence="10">
    <location>
        <begin position="1023"/>
        <end position="1085"/>
    </location>
</feature>
<feature type="compositionally biased region" description="Polar residues" evidence="10">
    <location>
        <begin position="485"/>
        <end position="531"/>
    </location>
</feature>
<evidence type="ECO:0000256" key="3">
    <source>
        <dbReference type="ARBA" id="ARBA00019618"/>
    </source>
</evidence>
<evidence type="ECO:0000256" key="1">
    <source>
        <dbReference type="ARBA" id="ARBA00004123"/>
    </source>
</evidence>
<evidence type="ECO:0000256" key="10">
    <source>
        <dbReference type="SAM" id="MobiDB-lite"/>
    </source>
</evidence>
<feature type="compositionally biased region" description="Pro residues" evidence="10">
    <location>
        <begin position="1654"/>
        <end position="1663"/>
    </location>
</feature>
<name>A0A336LRR9_CULSO</name>
<evidence type="ECO:0000256" key="8">
    <source>
        <dbReference type="ARBA" id="ARBA00023242"/>
    </source>
</evidence>
<dbReference type="PANTHER" id="PTHR48249">
    <property type="entry name" value="MEDIATOR OF RNA POLYMERASE II TRANSCRIPTION SUBUNIT 13"/>
    <property type="match status" value="1"/>
</dbReference>
<feature type="region of interest" description="Disordered" evidence="10">
    <location>
        <begin position="346"/>
        <end position="382"/>
    </location>
</feature>
<keyword evidence="8 9" id="KW-0539">Nucleus</keyword>
<feature type="compositionally biased region" description="Polar residues" evidence="10">
    <location>
        <begin position="1076"/>
        <end position="1085"/>
    </location>
</feature>